<feature type="domain" description="Amine oxidase" evidence="2">
    <location>
        <begin position="13"/>
        <end position="455"/>
    </location>
</feature>
<dbReference type="Gene3D" id="1.10.405.20">
    <property type="match status" value="1"/>
</dbReference>
<gene>
    <name evidence="3" type="ORF">HDU87_000421</name>
</gene>
<feature type="transmembrane region" description="Helical" evidence="1">
    <location>
        <begin position="517"/>
        <end position="535"/>
    </location>
</feature>
<organism evidence="3 4">
    <name type="scientific">Geranomyces variabilis</name>
    <dbReference type="NCBI Taxonomy" id="109894"/>
    <lineage>
        <taxon>Eukaryota</taxon>
        <taxon>Fungi</taxon>
        <taxon>Fungi incertae sedis</taxon>
        <taxon>Chytridiomycota</taxon>
        <taxon>Chytridiomycota incertae sedis</taxon>
        <taxon>Chytridiomycetes</taxon>
        <taxon>Spizellomycetales</taxon>
        <taxon>Powellomycetaceae</taxon>
        <taxon>Geranomyces</taxon>
    </lineage>
</organism>
<dbReference type="PANTHER" id="PTHR42923:SF17">
    <property type="entry name" value="AMINE OXIDASE DOMAIN-CONTAINING PROTEIN"/>
    <property type="match status" value="1"/>
</dbReference>
<protein>
    <recommendedName>
        <fullName evidence="2">Amine oxidase domain-containing protein</fullName>
    </recommendedName>
</protein>
<sequence>MPPTKVAVIGSGVSGLGAAWLLAREPERFSVTVYEASNYVGGHTHTVDIPTLDKTRTVPVDTGFIVCNPVTYPNFLALLRELRVRVDSTNMGFSVSRNKGEFEWSGDGLNGLFAQKKNIWPWAEGCGNEGGMWRMVYDVVRFHEEAKKIAIEADRLCFDNDGVPLDVPAEDKVHPLAGLTLADFFASRDYSTFFYENYIVPITAAVWSTPADMAFDKFPILTLFRFMRNHQLLQIGSRPKWRTVNQGSRTYVEKILANLPDVRLNTPIVSVKRPTDGGRIAVTDAKGRTELYDHVIMATHTDQALKILGEDASSEERKVLGAVKYLSNRLVLHQDPALMPKARSAWAAWNYLTKTSSELKSPVVCLTYWMNKLQPFVKLTEVGMVFATLNPLFEPKKELVLGEWEYDHPLYSAETIAAQEQLPSIQNVNGITFCGAWTNYGFHEDGLTSGLLAATSLGATCPFAIHMNGGFPTERVPLAPPKWAATKGVARYDAPRANHIAHSPEQERKQANPIMEMALGLSVMAFAVICVWFALNVDLAGM</sequence>
<evidence type="ECO:0000313" key="4">
    <source>
        <dbReference type="Proteomes" id="UP001212152"/>
    </source>
</evidence>
<keyword evidence="1" id="KW-0812">Transmembrane</keyword>
<dbReference type="Gene3D" id="3.30.70.1990">
    <property type="match status" value="1"/>
</dbReference>
<dbReference type="Pfam" id="PF01593">
    <property type="entry name" value="Amino_oxidase"/>
    <property type="match status" value="1"/>
</dbReference>
<evidence type="ECO:0000256" key="1">
    <source>
        <dbReference type="SAM" id="Phobius"/>
    </source>
</evidence>
<evidence type="ECO:0000313" key="3">
    <source>
        <dbReference type="EMBL" id="KAJ3182077.1"/>
    </source>
</evidence>
<dbReference type="InterPro" id="IPR050464">
    <property type="entry name" value="Zeta_carotene_desat/Oxidored"/>
</dbReference>
<comment type="caution">
    <text evidence="3">The sequence shown here is derived from an EMBL/GenBank/DDBJ whole genome shotgun (WGS) entry which is preliminary data.</text>
</comment>
<dbReference type="Gene3D" id="3.50.50.60">
    <property type="entry name" value="FAD/NAD(P)-binding domain"/>
    <property type="match status" value="2"/>
</dbReference>
<name>A0AAD5TQR2_9FUNG</name>
<reference evidence="3" key="1">
    <citation type="submission" date="2020-05" db="EMBL/GenBank/DDBJ databases">
        <title>Phylogenomic resolution of chytrid fungi.</title>
        <authorList>
            <person name="Stajich J.E."/>
            <person name="Amses K."/>
            <person name="Simmons R."/>
            <person name="Seto K."/>
            <person name="Myers J."/>
            <person name="Bonds A."/>
            <person name="Quandt C.A."/>
            <person name="Barry K."/>
            <person name="Liu P."/>
            <person name="Grigoriev I."/>
            <person name="Longcore J.E."/>
            <person name="James T.Y."/>
        </authorList>
    </citation>
    <scope>NUCLEOTIDE SEQUENCE</scope>
    <source>
        <strain evidence="3">JEL0379</strain>
    </source>
</reference>
<keyword evidence="1" id="KW-1133">Transmembrane helix</keyword>
<dbReference type="PANTHER" id="PTHR42923">
    <property type="entry name" value="PROTOPORPHYRINOGEN OXIDASE"/>
    <property type="match status" value="1"/>
</dbReference>
<dbReference type="SUPFAM" id="SSF51905">
    <property type="entry name" value="FAD/NAD(P)-binding domain"/>
    <property type="match status" value="1"/>
</dbReference>
<dbReference type="Proteomes" id="UP001212152">
    <property type="component" value="Unassembled WGS sequence"/>
</dbReference>
<dbReference type="InterPro" id="IPR036188">
    <property type="entry name" value="FAD/NAD-bd_sf"/>
</dbReference>
<proteinExistence type="predicted"/>
<keyword evidence="1" id="KW-0472">Membrane</keyword>
<accession>A0AAD5TQR2</accession>
<keyword evidence="4" id="KW-1185">Reference proteome</keyword>
<dbReference type="AlphaFoldDB" id="A0AAD5TQR2"/>
<dbReference type="EMBL" id="JADGJQ010000010">
    <property type="protein sequence ID" value="KAJ3182077.1"/>
    <property type="molecule type" value="Genomic_DNA"/>
</dbReference>
<dbReference type="GO" id="GO:0016491">
    <property type="term" value="F:oxidoreductase activity"/>
    <property type="evidence" value="ECO:0007669"/>
    <property type="project" value="InterPro"/>
</dbReference>
<evidence type="ECO:0000259" key="2">
    <source>
        <dbReference type="Pfam" id="PF01593"/>
    </source>
</evidence>
<dbReference type="InterPro" id="IPR002937">
    <property type="entry name" value="Amino_oxidase"/>
</dbReference>